<keyword evidence="8" id="KW-1185">Reference proteome</keyword>
<dbReference type="Proteomes" id="UP000322976">
    <property type="component" value="Unassembled WGS sequence"/>
</dbReference>
<accession>A0A5D8QDZ2</accession>
<protein>
    <recommendedName>
        <fullName evidence="9">ATP-binding protein</fullName>
    </recommendedName>
</protein>
<evidence type="ECO:0000313" key="7">
    <source>
        <dbReference type="EMBL" id="TZE82394.1"/>
    </source>
</evidence>
<dbReference type="Pfam" id="PF26383">
    <property type="entry name" value="DUF6079_2nd"/>
    <property type="match status" value="1"/>
</dbReference>
<comment type="caution">
    <text evidence="7">The sequence shown here is derived from an EMBL/GenBank/DDBJ whole genome shotgun (WGS) entry which is preliminary data.</text>
</comment>
<feature type="domain" description="DUF6079" evidence="2">
    <location>
        <begin position="263"/>
        <end position="470"/>
    </location>
</feature>
<dbReference type="Pfam" id="PF26384">
    <property type="entry name" value="DUF6079_3rd"/>
    <property type="match status" value="1"/>
</dbReference>
<dbReference type="InterPro" id="IPR058574">
    <property type="entry name" value="DUF6079_6th"/>
</dbReference>
<dbReference type="InterPro" id="IPR058571">
    <property type="entry name" value="DUF6079_3rd"/>
</dbReference>
<evidence type="ECO:0000259" key="2">
    <source>
        <dbReference type="Pfam" id="PF26383"/>
    </source>
</evidence>
<reference evidence="7 8" key="1">
    <citation type="submission" date="2019-08" db="EMBL/GenBank/DDBJ databases">
        <title>Calorimonas adulescens gen. nov., sp. nov., an anaerobic thermophilic bacterium from Sakhalin hot spring.</title>
        <authorList>
            <person name="Khomyakova M.A."/>
            <person name="Merkel A.Y."/>
            <person name="Novikov A."/>
            <person name="Bonch-Osmolovskaya E.A."/>
            <person name="Slobodkin A.I."/>
        </authorList>
    </citation>
    <scope>NUCLEOTIDE SEQUENCE [LARGE SCALE GENOMIC DNA]</scope>
    <source>
        <strain evidence="7 8">A05MB</strain>
    </source>
</reference>
<feature type="domain" description="DUF6079" evidence="4">
    <location>
        <begin position="682"/>
        <end position="803"/>
    </location>
</feature>
<gene>
    <name evidence="7" type="ORF">FWJ32_05130</name>
</gene>
<evidence type="ECO:0000259" key="6">
    <source>
        <dbReference type="Pfam" id="PF26388"/>
    </source>
</evidence>
<sequence>MKYRELMEFEPIETVISLSDASSNMDKAAGMVESYVTSEKMTSNIDRLIISNLNLDGAGRKGIFVVGNYGSGKSHLMSVVSSIAEHKGLLEHLKDEKLREYMDRIAGRFEVLRIELGASLISLRDAVTKEIEKDLLKRGITYRFPPMDSIPNNKQCTLEMMSLFKKHYPEKGYLIVVDELLDFIRGKKENEVILDLNYLREMGELCGISDIRFITGIQEPLFDNPSFHFLADSVRRVADRFDQFIITNEDIANVVSKRLLKKNEEQRKKIREHIWRYCKLYTGMSENLERYIDLYPIHPAFFDMVGQVLTSSNREVLKAVSVIMRDRLDKDIGNGPGIISYDGYWEYILKTPSATADPGINRVMERYADLHRIISESSIDEDKKKVIYRIINALSVYRLVGGDTDSDRGVSLNGLIDGLNLFPAIHELKRDALKESVNQCITELMKATRSQFIMFNREKEEYYLDLKRDIDYDAKIDEAVDVISNDALNRYFYEILLNKLELAESSKIADAHLLWSYSLIWKEKNIERGVYIKFGLPEENSPLGDMLCALFVGPYNDIEPDQIRDNYLYFIMRNYDEKFENDLKHYSAARYLYQLATDDIKQIYDEKCRKYARGLNEWLDIHMRNAFDVRYGGKKIKIDRQNDKMSFKEIIDECINMGLYDYMATILPDYPRFNTVITNKNRNEVFRAAINFLSGKRNELGKKILESLELWDGTEVNIHDSKYAGYFLGLLNDKPDGIAREDIIDGFDLDRRFRLETEWVAVVLLSLVYCGEAVLKLQKDEINLLNISGLSRYNVSEITLFSGYRKMEKPSAEEIERIYRAVGGEGECVFDERSVKSFIDGINTLKKDINTCLSALSEDLRVFDLAVLTGEDVNKYKDELKQFNKILDYYKEYNTPIRLRNMKVYEGDEGHIYEMKAIIDRLKSLKLLKEVTRSYNGYLMEVEKWYDDEIWKSEFEAIKKDLMYRVKEPGLLNEETIDDVLRKLDDLKSRYIHAYIDIHNRCRADKNLERLRTEILNSTYKKQIDMLRSINLKLPLANYNDLINSAASIKVCQELDEGDMQGNPLCPYCKFKPVSREYVDANTLENIINELKKDYDDCASLIVDTLEDPMVLSRTQYLQEDDKKIIKSIIENKKLPDEMNLKIVNIINELLDNSEIIEVGLEDIFKDIRAKRKIFTADELKNYLIGYVDSIVGNKKVKLVIK</sequence>
<evidence type="ECO:0000259" key="4">
    <source>
        <dbReference type="Pfam" id="PF26385"/>
    </source>
</evidence>
<dbReference type="EMBL" id="VTPS01000006">
    <property type="protein sequence ID" value="TZE82394.1"/>
    <property type="molecule type" value="Genomic_DNA"/>
</dbReference>
<feature type="domain" description="DUF6079" evidence="6">
    <location>
        <begin position="1009"/>
        <end position="1096"/>
    </location>
</feature>
<dbReference type="Pfam" id="PF26388">
    <property type="entry name" value="DUF6079_6th"/>
    <property type="match status" value="1"/>
</dbReference>
<feature type="domain" description="DUF6079" evidence="1">
    <location>
        <begin position="24"/>
        <end position="247"/>
    </location>
</feature>
<dbReference type="InterPro" id="IPR058569">
    <property type="entry name" value="DUF6079_2nd"/>
</dbReference>
<dbReference type="AlphaFoldDB" id="A0A5D8QDZ2"/>
<feature type="domain" description="DUF6079" evidence="3">
    <location>
        <begin position="474"/>
        <end position="660"/>
    </location>
</feature>
<dbReference type="InterPro" id="IPR058573">
    <property type="entry name" value="DUF6079_5th"/>
</dbReference>
<dbReference type="Pfam" id="PF26387">
    <property type="entry name" value="DUF6079_5th"/>
    <property type="match status" value="1"/>
</dbReference>
<dbReference type="InterPro" id="IPR058572">
    <property type="entry name" value="DUF6079_4th"/>
</dbReference>
<dbReference type="RefSeq" id="WP_149544905.1">
    <property type="nucleotide sequence ID" value="NZ_VTPS01000006.1"/>
</dbReference>
<evidence type="ECO:0000259" key="5">
    <source>
        <dbReference type="Pfam" id="PF26387"/>
    </source>
</evidence>
<dbReference type="Pfam" id="PF26385">
    <property type="entry name" value="DUF6079_4th"/>
    <property type="match status" value="1"/>
</dbReference>
<feature type="domain" description="DUF6079" evidence="5">
    <location>
        <begin position="833"/>
        <end position="999"/>
    </location>
</feature>
<evidence type="ECO:0000313" key="8">
    <source>
        <dbReference type="Proteomes" id="UP000322976"/>
    </source>
</evidence>
<evidence type="ECO:0000259" key="3">
    <source>
        <dbReference type="Pfam" id="PF26384"/>
    </source>
</evidence>
<evidence type="ECO:0000259" key="1">
    <source>
        <dbReference type="Pfam" id="PF19557"/>
    </source>
</evidence>
<proteinExistence type="predicted"/>
<dbReference type="InterPro" id="IPR045725">
    <property type="entry name" value="DUF6079_N"/>
</dbReference>
<name>A0A5D8QDZ2_9THEO</name>
<evidence type="ECO:0008006" key="9">
    <source>
        <dbReference type="Google" id="ProtNLM"/>
    </source>
</evidence>
<organism evidence="7 8">
    <name type="scientific">Calorimonas adulescens</name>
    <dbReference type="NCBI Taxonomy" id="2606906"/>
    <lineage>
        <taxon>Bacteria</taxon>
        <taxon>Bacillati</taxon>
        <taxon>Bacillota</taxon>
        <taxon>Clostridia</taxon>
        <taxon>Thermoanaerobacterales</taxon>
        <taxon>Thermoanaerobacteraceae</taxon>
        <taxon>Calorimonas</taxon>
    </lineage>
</organism>
<dbReference type="Pfam" id="PF19557">
    <property type="entry name" value="DUF6079_1st"/>
    <property type="match status" value="1"/>
</dbReference>